<gene>
    <name evidence="1" type="ORF">UFOVP699_277</name>
</gene>
<proteinExistence type="predicted"/>
<name>A0A6J5NQ98_9CAUD</name>
<sequence>MKHVYHYRATPIANAPSELAKAINKFSSKYRCHVIGFQPTSSFPGSCAILHAHNILPTKKIDAHKTLIQYHSEPWQVDLKSPVDSRLVIAQYHATLEEYSSCKIVRNVIDFTTPDYSLNRVHKTVRIGFSPSRKKKMGQWHNKGYSETIAVLSSIKRKYQGQVEIDIISGVSLDECIRRKSKCNILIDECVTASYHRSGLEGLALGKMTVCSISPQVEKVLLDSTGAPTSPFVNVWMNDLELELCKIIDAGIDFIISSGEKNKEWMYQYWHPKSIVEEFIKIYDEL</sequence>
<reference evidence="1" key="1">
    <citation type="submission" date="2020-04" db="EMBL/GenBank/DDBJ databases">
        <authorList>
            <person name="Chiriac C."/>
            <person name="Salcher M."/>
            <person name="Ghai R."/>
            <person name="Kavagutti S V."/>
        </authorList>
    </citation>
    <scope>NUCLEOTIDE SEQUENCE</scope>
</reference>
<evidence type="ECO:0000313" key="1">
    <source>
        <dbReference type="EMBL" id="CAB4159541.1"/>
    </source>
</evidence>
<organism evidence="1">
    <name type="scientific">uncultured Caudovirales phage</name>
    <dbReference type="NCBI Taxonomy" id="2100421"/>
    <lineage>
        <taxon>Viruses</taxon>
        <taxon>Duplodnaviria</taxon>
        <taxon>Heunggongvirae</taxon>
        <taxon>Uroviricota</taxon>
        <taxon>Caudoviricetes</taxon>
        <taxon>Peduoviridae</taxon>
        <taxon>Maltschvirus</taxon>
        <taxon>Maltschvirus maltsch</taxon>
    </lineage>
</organism>
<protein>
    <submittedName>
        <fullName evidence="1">Uncharacterized protein</fullName>
    </submittedName>
</protein>
<accession>A0A6J5NQ98</accession>
<dbReference type="EMBL" id="LR796670">
    <property type="protein sequence ID" value="CAB4159541.1"/>
    <property type="molecule type" value="Genomic_DNA"/>
</dbReference>